<keyword evidence="1" id="KW-0805">Transcription regulation</keyword>
<gene>
    <name evidence="6" type="ORF">ST47_g252</name>
</gene>
<dbReference type="PANTHER" id="PTHR30136">
    <property type="entry name" value="HELIX-TURN-HELIX TRANSCRIPTIONAL REGULATOR, ICLR FAMILY"/>
    <property type="match status" value="1"/>
</dbReference>
<dbReference type="Pfam" id="PF09339">
    <property type="entry name" value="HTH_IclR"/>
    <property type="match status" value="1"/>
</dbReference>
<evidence type="ECO:0000259" key="4">
    <source>
        <dbReference type="PROSITE" id="PS51077"/>
    </source>
</evidence>
<evidence type="ECO:0000256" key="3">
    <source>
        <dbReference type="ARBA" id="ARBA00023163"/>
    </source>
</evidence>
<dbReference type="Pfam" id="PF01614">
    <property type="entry name" value="IclR_C"/>
    <property type="match status" value="1"/>
</dbReference>
<comment type="caution">
    <text evidence="6">The sequence shown here is derived from an EMBL/GenBank/DDBJ whole genome shotgun (WGS) entry which is preliminary data.</text>
</comment>
<accession>A0A163MCM5</accession>
<evidence type="ECO:0000259" key="5">
    <source>
        <dbReference type="PROSITE" id="PS51078"/>
    </source>
</evidence>
<dbReference type="SUPFAM" id="SSF55781">
    <property type="entry name" value="GAF domain-like"/>
    <property type="match status" value="1"/>
</dbReference>
<dbReference type="PROSITE" id="PS51077">
    <property type="entry name" value="HTH_ICLR"/>
    <property type="match status" value="1"/>
</dbReference>
<dbReference type="FunFam" id="1.10.10.10:FF:000056">
    <property type="entry name" value="IclR family transcriptional regulator"/>
    <property type="match status" value="1"/>
</dbReference>
<reference evidence="6 7" key="1">
    <citation type="journal article" date="2016" name="Sci. Rep.">
        <title>Draft genome sequencing and secretome analysis of fungal phytopathogen Ascochyta rabiei provides insight into the necrotrophic effector repertoire.</title>
        <authorList>
            <person name="Verma S."/>
            <person name="Gazara R.K."/>
            <person name="Nizam S."/>
            <person name="Parween S."/>
            <person name="Chattopadhyay D."/>
            <person name="Verma P.K."/>
        </authorList>
    </citation>
    <scope>NUCLEOTIDE SEQUENCE [LARGE SCALE GENOMIC DNA]</scope>
    <source>
        <strain evidence="6 7">ArDII</strain>
    </source>
</reference>
<dbReference type="InterPro" id="IPR036390">
    <property type="entry name" value="WH_DNA-bd_sf"/>
</dbReference>
<feature type="domain" description="IclR-ED" evidence="5">
    <location>
        <begin position="85"/>
        <end position="269"/>
    </location>
</feature>
<feature type="domain" description="HTH iclR-type" evidence="4">
    <location>
        <begin position="21"/>
        <end position="84"/>
    </location>
</feature>
<dbReference type="InterPro" id="IPR050707">
    <property type="entry name" value="HTH_MetabolicPath_Reg"/>
</dbReference>
<sequence length="269" mass="28777">MRDTDSELTSVSTGESAVRGSQSVRRALDVLSLVASWDRTGGLALSAIAEASGLAKPTAHRIVAELVHSGYLEQAGDRRYHLGPESYTIGSAAEHRYGLKQQSLASVVRLARQSEDSAFVSIRSGTHSVCLHREEGTWPIRSHVLQAGDRHPLGIGAAGLALLAAHPRNLVASLLASNEGEIRRRYPDISTAYLLSQVETTRQSGIAVNEGMVVPDSWGIGIVVRNPAGEPALALSIAAVASRMTSERQGRLCAMLREEASRLSAQLRE</sequence>
<keyword evidence="2" id="KW-0238">DNA-binding</keyword>
<protein>
    <recommendedName>
        <fullName evidence="8">IclR family transcriptional regulator</fullName>
    </recommendedName>
</protein>
<keyword evidence="7" id="KW-1185">Reference proteome</keyword>
<dbReference type="PANTHER" id="PTHR30136:SF39">
    <property type="entry name" value="TRANSCRIPTIONAL REGULATORY PROTEIN"/>
    <property type="match status" value="1"/>
</dbReference>
<dbReference type="GO" id="GO:0003700">
    <property type="term" value="F:DNA-binding transcription factor activity"/>
    <property type="evidence" value="ECO:0007669"/>
    <property type="project" value="TreeGrafter"/>
</dbReference>
<dbReference type="InterPro" id="IPR014757">
    <property type="entry name" value="Tscrpt_reg_IclR_C"/>
</dbReference>
<evidence type="ECO:0000256" key="1">
    <source>
        <dbReference type="ARBA" id="ARBA00023015"/>
    </source>
</evidence>
<dbReference type="InterPro" id="IPR005471">
    <property type="entry name" value="Tscrpt_reg_IclR_N"/>
</dbReference>
<dbReference type="PROSITE" id="PS51078">
    <property type="entry name" value="ICLR_ED"/>
    <property type="match status" value="1"/>
</dbReference>
<dbReference type="GO" id="GO:0003677">
    <property type="term" value="F:DNA binding"/>
    <property type="evidence" value="ECO:0007669"/>
    <property type="project" value="UniProtKB-KW"/>
</dbReference>
<keyword evidence="3" id="KW-0804">Transcription</keyword>
<dbReference type="InterPro" id="IPR029016">
    <property type="entry name" value="GAF-like_dom_sf"/>
</dbReference>
<evidence type="ECO:0000313" key="7">
    <source>
        <dbReference type="Proteomes" id="UP000076837"/>
    </source>
</evidence>
<dbReference type="InterPro" id="IPR036388">
    <property type="entry name" value="WH-like_DNA-bd_sf"/>
</dbReference>
<dbReference type="Gene3D" id="1.10.10.10">
    <property type="entry name" value="Winged helix-like DNA-binding domain superfamily/Winged helix DNA-binding domain"/>
    <property type="match status" value="1"/>
</dbReference>
<evidence type="ECO:0008006" key="8">
    <source>
        <dbReference type="Google" id="ProtNLM"/>
    </source>
</evidence>
<dbReference type="GO" id="GO:0045892">
    <property type="term" value="P:negative regulation of DNA-templated transcription"/>
    <property type="evidence" value="ECO:0007669"/>
    <property type="project" value="TreeGrafter"/>
</dbReference>
<dbReference type="SUPFAM" id="SSF46785">
    <property type="entry name" value="Winged helix' DNA-binding domain"/>
    <property type="match status" value="1"/>
</dbReference>
<dbReference type="Proteomes" id="UP000076837">
    <property type="component" value="Unassembled WGS sequence"/>
</dbReference>
<evidence type="ECO:0000313" key="6">
    <source>
        <dbReference type="EMBL" id="KZM28598.1"/>
    </source>
</evidence>
<dbReference type="Gene3D" id="3.30.450.40">
    <property type="match status" value="1"/>
</dbReference>
<dbReference type="AlphaFoldDB" id="A0A163MCM5"/>
<organism evidence="6 7">
    <name type="scientific">Didymella rabiei</name>
    <name type="common">Chickpea ascochyta blight fungus</name>
    <name type="synonym">Mycosphaerella rabiei</name>
    <dbReference type="NCBI Taxonomy" id="5454"/>
    <lineage>
        <taxon>Eukaryota</taxon>
        <taxon>Fungi</taxon>
        <taxon>Dikarya</taxon>
        <taxon>Ascomycota</taxon>
        <taxon>Pezizomycotina</taxon>
        <taxon>Dothideomycetes</taxon>
        <taxon>Pleosporomycetidae</taxon>
        <taxon>Pleosporales</taxon>
        <taxon>Pleosporineae</taxon>
        <taxon>Didymellaceae</taxon>
        <taxon>Ascochyta</taxon>
    </lineage>
</organism>
<evidence type="ECO:0000256" key="2">
    <source>
        <dbReference type="ARBA" id="ARBA00023125"/>
    </source>
</evidence>
<dbReference type="EMBL" id="JYNV01000009">
    <property type="protein sequence ID" value="KZM28598.1"/>
    <property type="molecule type" value="Genomic_DNA"/>
</dbReference>
<dbReference type="SMART" id="SM00346">
    <property type="entry name" value="HTH_ICLR"/>
    <property type="match status" value="1"/>
</dbReference>
<proteinExistence type="predicted"/>
<name>A0A163MCM5_DIDRA</name>